<dbReference type="OrthoDB" id="2965951at2"/>
<comment type="caution">
    <text evidence="3">The sequence shown here is derived from an EMBL/GenBank/DDBJ whole genome shotgun (WGS) entry which is preliminary data.</text>
</comment>
<dbReference type="InterPro" id="IPR028087">
    <property type="entry name" value="Tad_N"/>
</dbReference>
<evidence type="ECO:0000313" key="3">
    <source>
        <dbReference type="EMBL" id="RLQ91154.1"/>
    </source>
</evidence>
<sequence length="214" mass="23935">MKYVNNEKGNSVFYLLWLLGIVALIFVIVINIAKVYVVKIQANTSAEQAAIAGTAVLLEETKQAVQEFDSNLLLSAPQKLEDGGKSIADQIQEKQDDYTGNGYSESESYILAANDILPDKINSHPGLKHIFDQHFKSGDIGDRVLAAVQDIIDQNEGNTQNTVVEFSAEDWRLEVKSTVTFESITDHKFIQFFRDDIPQKGYGPKLKYLEGVYQ</sequence>
<evidence type="ECO:0000259" key="2">
    <source>
        <dbReference type="Pfam" id="PF13400"/>
    </source>
</evidence>
<keyword evidence="1" id="KW-1133">Transmembrane helix</keyword>
<keyword evidence="4" id="KW-1185">Reference proteome</keyword>
<proteinExistence type="predicted"/>
<evidence type="ECO:0000313" key="4">
    <source>
        <dbReference type="Proteomes" id="UP000276770"/>
    </source>
</evidence>
<name>A0A3L7JL81_9BACI</name>
<accession>A0A3L7JL81</accession>
<gene>
    <name evidence="3" type="ORF">D9X91_20915</name>
</gene>
<dbReference type="Proteomes" id="UP000276770">
    <property type="component" value="Unassembled WGS sequence"/>
</dbReference>
<dbReference type="EMBL" id="RCVZ01000023">
    <property type="protein sequence ID" value="RLQ91154.1"/>
    <property type="molecule type" value="Genomic_DNA"/>
</dbReference>
<protein>
    <recommendedName>
        <fullName evidence="2">Putative Flp pilus-assembly TadG-like N-terminal domain-containing protein</fullName>
    </recommendedName>
</protein>
<dbReference type="AlphaFoldDB" id="A0A3L7JL81"/>
<organism evidence="3 4">
    <name type="scientific">Falsibacillus albus</name>
    <dbReference type="NCBI Taxonomy" id="2478915"/>
    <lineage>
        <taxon>Bacteria</taxon>
        <taxon>Bacillati</taxon>
        <taxon>Bacillota</taxon>
        <taxon>Bacilli</taxon>
        <taxon>Bacillales</taxon>
        <taxon>Bacillaceae</taxon>
        <taxon>Falsibacillus</taxon>
    </lineage>
</organism>
<evidence type="ECO:0000256" key="1">
    <source>
        <dbReference type="SAM" id="Phobius"/>
    </source>
</evidence>
<dbReference type="Pfam" id="PF13400">
    <property type="entry name" value="Tad"/>
    <property type="match status" value="1"/>
</dbReference>
<feature type="domain" description="Putative Flp pilus-assembly TadG-like N-terminal" evidence="2">
    <location>
        <begin position="12"/>
        <end position="53"/>
    </location>
</feature>
<keyword evidence="1" id="KW-0472">Membrane</keyword>
<feature type="transmembrane region" description="Helical" evidence="1">
    <location>
        <begin position="12"/>
        <end position="33"/>
    </location>
</feature>
<keyword evidence="1" id="KW-0812">Transmembrane</keyword>
<reference evidence="3 4" key="1">
    <citation type="submission" date="2018-10" db="EMBL/GenBank/DDBJ databases">
        <title>Falsibacillus sp. genome draft.</title>
        <authorList>
            <person name="Shi S."/>
        </authorList>
    </citation>
    <scope>NUCLEOTIDE SEQUENCE [LARGE SCALE GENOMIC DNA]</scope>
    <source>
        <strain evidence="3 4">GY 10110</strain>
    </source>
</reference>